<dbReference type="PANTHER" id="PTHR34219">
    <property type="entry name" value="IRON-REGULATED INNER MEMBRANE PROTEIN-RELATED"/>
    <property type="match status" value="1"/>
</dbReference>
<dbReference type="Pfam" id="PF03929">
    <property type="entry name" value="PepSY_TM"/>
    <property type="match status" value="1"/>
</dbReference>
<proteinExistence type="predicted"/>
<feature type="transmembrane region" description="Helical" evidence="2">
    <location>
        <begin position="397"/>
        <end position="418"/>
    </location>
</feature>
<protein>
    <submittedName>
        <fullName evidence="3">PepSY domain-containing protein</fullName>
    </submittedName>
</protein>
<gene>
    <name evidence="3" type="ORF">M3O51_19065</name>
</gene>
<feature type="region of interest" description="Disordered" evidence="1">
    <location>
        <begin position="278"/>
        <end position="303"/>
    </location>
</feature>
<dbReference type="PANTHER" id="PTHR34219:SF1">
    <property type="entry name" value="PEPSY DOMAIN-CONTAINING PROTEIN"/>
    <property type="match status" value="1"/>
</dbReference>
<feature type="transmembrane region" description="Helical" evidence="2">
    <location>
        <begin position="29"/>
        <end position="53"/>
    </location>
</feature>
<keyword evidence="2" id="KW-0812">Transmembrane</keyword>
<organism evidence="3 4">
    <name type="scientific">Xanthomonas nasturtii</name>
    <dbReference type="NCBI Taxonomy" id="1843581"/>
    <lineage>
        <taxon>Bacteria</taxon>
        <taxon>Pseudomonadati</taxon>
        <taxon>Pseudomonadota</taxon>
        <taxon>Gammaproteobacteria</taxon>
        <taxon>Lysobacterales</taxon>
        <taxon>Lysobacteraceae</taxon>
        <taxon>Xanthomonas</taxon>
    </lineage>
</organism>
<evidence type="ECO:0000256" key="1">
    <source>
        <dbReference type="SAM" id="MobiDB-lite"/>
    </source>
</evidence>
<keyword evidence="4" id="KW-1185">Reference proteome</keyword>
<feature type="transmembrane region" description="Helical" evidence="2">
    <location>
        <begin position="159"/>
        <end position="180"/>
    </location>
</feature>
<reference evidence="3" key="1">
    <citation type="submission" date="2022-04" db="EMBL/GenBank/DDBJ databases">
        <title>Genomic comparison of 19 strains of Xanthomonas nasturtii, a newly emerging watercress pathogen.</title>
        <authorList>
            <person name="Harrison J."/>
            <person name="Greer S."/>
            <person name="Hussain R."/>
            <person name="Lascelles D."/>
            <person name="Roberts M."/>
            <person name="Carter B."/>
            <person name="Bryning A."/>
            <person name="Carroll S."/>
            <person name="Aspin A."/>
            <person name="Cruz L."/>
            <person name="Cruz J."/>
            <person name="Grant M."/>
            <person name="Vicente J."/>
            <person name="Studholme D.J."/>
        </authorList>
    </citation>
    <scope>NUCLEOTIDE SEQUENCE</scope>
    <source>
        <strain evidence="3">10016B</strain>
    </source>
</reference>
<dbReference type="Proteomes" id="UP001167357">
    <property type="component" value="Unassembled WGS sequence"/>
</dbReference>
<dbReference type="RefSeq" id="WP_249048448.1">
    <property type="nucleotide sequence ID" value="NZ_JAMBEC010000065.1"/>
</dbReference>
<comment type="caution">
    <text evidence="3">The sequence shown here is derived from an EMBL/GenBank/DDBJ whole genome shotgun (WGS) entry which is preliminary data.</text>
</comment>
<evidence type="ECO:0000313" key="4">
    <source>
        <dbReference type="Proteomes" id="UP001167357"/>
    </source>
</evidence>
<sequence>MVRKIPSGAAEVQLAEAGRRNRHRLFWRWHLYAGLFVAPFLLMLAVTGAIYLFNDELNDAIYPELRFTPAPWKERASLGHMITAAQAHVPGSTATRIDVPADPQRSAQVYLDVANAPSQIAFVNPGNAQVQGTLVPSRTLVGLADRLHGSLMLGTPGSYLIELAACWAVVLLLSGLYLGWPRGQGDAWWHGVVPNVRAEGRAFWKSLHAATGLWVSLLVLFLIFTGLPWASFWGGWVRSGAEAIGAGYPPVYRRYVAPTAPTVGTRFNDVPWTLQHAPMPPAEAASDPAHSHHANHATSRPGTTRYWTEAGLERAIAHVRDAGTTDPLRVFLPSTQGGALMVYTYPDRPQGQVTYHFDERGELLVRAGFDDYGVVAQAIEMGVQLHMGNYFGRANQVVMLFACVGIVVLCTSGLVMWWRRKPAGRIGAPGSDRSTPPGWLLAMAIATAIALPLLFVSLLVVWAFDRWIRPRSRLFRWLD</sequence>
<keyword evidence="2" id="KW-1133">Transmembrane helix</keyword>
<feature type="transmembrane region" description="Helical" evidence="2">
    <location>
        <begin position="438"/>
        <end position="464"/>
    </location>
</feature>
<keyword evidence="2" id="KW-0472">Membrane</keyword>
<name>A0ABT0LX40_9XANT</name>
<dbReference type="EMBL" id="JAMBED010000069">
    <property type="protein sequence ID" value="MCL1553343.1"/>
    <property type="molecule type" value="Genomic_DNA"/>
</dbReference>
<evidence type="ECO:0000313" key="3">
    <source>
        <dbReference type="EMBL" id="MCL1553343.1"/>
    </source>
</evidence>
<evidence type="ECO:0000256" key="2">
    <source>
        <dbReference type="SAM" id="Phobius"/>
    </source>
</evidence>
<accession>A0ABT0LX40</accession>
<dbReference type="InterPro" id="IPR005625">
    <property type="entry name" value="PepSY-ass_TM"/>
</dbReference>
<feature type="transmembrane region" description="Helical" evidence="2">
    <location>
        <begin position="213"/>
        <end position="232"/>
    </location>
</feature>